<reference evidence="2" key="1">
    <citation type="journal article" date="2019" name="Sci. Rep.">
        <title>Draft genome of Tanacetum cinerariifolium, the natural source of mosquito coil.</title>
        <authorList>
            <person name="Yamashiro T."/>
            <person name="Shiraishi A."/>
            <person name="Satake H."/>
            <person name="Nakayama K."/>
        </authorList>
    </citation>
    <scope>NUCLEOTIDE SEQUENCE</scope>
</reference>
<sequence length="244" mass="27600">MAVRTQPTISSGMSARIAEATGLSPFSFRKSEGDELGEEDNKEDESLDADDEREGQYLDDEGEDLDDESQQQAVLVIDTVMSEPLGLGYGAARSRALESIEEIAPSTYEPILVTWVDHEDDSVYPDILAYAPLAAPVQILPSPEWSRGSLPVSPSSFVRYRFRNLEREQERAMVTFSAILMPILALEAWAGQTDAQRAAMWHATYDIQRENHDLRRHLGEERRERLEPTYRVAKIEKRQESRGE</sequence>
<protein>
    <submittedName>
        <fullName evidence="2">Uncharacterized protein</fullName>
    </submittedName>
</protein>
<feature type="compositionally biased region" description="Acidic residues" evidence="1">
    <location>
        <begin position="34"/>
        <end position="69"/>
    </location>
</feature>
<feature type="region of interest" description="Disordered" evidence="1">
    <location>
        <begin position="23"/>
        <end position="69"/>
    </location>
</feature>
<evidence type="ECO:0000256" key="1">
    <source>
        <dbReference type="SAM" id="MobiDB-lite"/>
    </source>
</evidence>
<dbReference type="EMBL" id="BKCJ010003800">
    <property type="protein sequence ID" value="GEU57264.1"/>
    <property type="molecule type" value="Genomic_DNA"/>
</dbReference>
<proteinExistence type="predicted"/>
<name>A0A6L2LAT6_TANCI</name>
<dbReference type="AlphaFoldDB" id="A0A6L2LAT6"/>
<organism evidence="2">
    <name type="scientific">Tanacetum cinerariifolium</name>
    <name type="common">Dalmatian daisy</name>
    <name type="synonym">Chrysanthemum cinerariifolium</name>
    <dbReference type="NCBI Taxonomy" id="118510"/>
    <lineage>
        <taxon>Eukaryota</taxon>
        <taxon>Viridiplantae</taxon>
        <taxon>Streptophyta</taxon>
        <taxon>Embryophyta</taxon>
        <taxon>Tracheophyta</taxon>
        <taxon>Spermatophyta</taxon>
        <taxon>Magnoliopsida</taxon>
        <taxon>eudicotyledons</taxon>
        <taxon>Gunneridae</taxon>
        <taxon>Pentapetalae</taxon>
        <taxon>asterids</taxon>
        <taxon>campanulids</taxon>
        <taxon>Asterales</taxon>
        <taxon>Asteraceae</taxon>
        <taxon>Asteroideae</taxon>
        <taxon>Anthemideae</taxon>
        <taxon>Anthemidinae</taxon>
        <taxon>Tanacetum</taxon>
    </lineage>
</organism>
<comment type="caution">
    <text evidence="2">The sequence shown here is derived from an EMBL/GenBank/DDBJ whole genome shotgun (WGS) entry which is preliminary data.</text>
</comment>
<accession>A0A6L2LAT6</accession>
<gene>
    <name evidence="2" type="ORF">Tci_029242</name>
</gene>
<evidence type="ECO:0000313" key="2">
    <source>
        <dbReference type="EMBL" id="GEU57264.1"/>
    </source>
</evidence>